<evidence type="ECO:0008006" key="4">
    <source>
        <dbReference type="Google" id="ProtNLM"/>
    </source>
</evidence>
<comment type="caution">
    <text evidence="2">The sequence shown here is derived from an EMBL/GenBank/DDBJ whole genome shotgun (WGS) entry which is preliminary data.</text>
</comment>
<accession>A0ABW6NZ59</accession>
<dbReference type="RefSeq" id="WP_387391806.1">
    <property type="nucleotide sequence ID" value="NZ_JBIAMT010000002.1"/>
</dbReference>
<dbReference type="EMBL" id="JBIAMT010000002">
    <property type="protein sequence ID" value="MFF0496467.1"/>
    <property type="molecule type" value="Genomic_DNA"/>
</dbReference>
<keyword evidence="1" id="KW-1133">Transmembrane helix</keyword>
<dbReference type="Proteomes" id="UP001601442">
    <property type="component" value="Unassembled WGS sequence"/>
</dbReference>
<keyword evidence="1" id="KW-0812">Transmembrane</keyword>
<proteinExistence type="predicted"/>
<evidence type="ECO:0000256" key="1">
    <source>
        <dbReference type="SAM" id="Phobius"/>
    </source>
</evidence>
<feature type="transmembrane region" description="Helical" evidence="1">
    <location>
        <begin position="6"/>
        <end position="25"/>
    </location>
</feature>
<gene>
    <name evidence="2" type="ORF">ACFYU5_08695</name>
</gene>
<keyword evidence="3" id="KW-1185">Reference proteome</keyword>
<reference evidence="2 3" key="1">
    <citation type="submission" date="2024-10" db="EMBL/GenBank/DDBJ databases">
        <title>The Natural Products Discovery Center: Release of the First 8490 Sequenced Strains for Exploring Actinobacteria Biosynthetic Diversity.</title>
        <authorList>
            <person name="Kalkreuter E."/>
            <person name="Kautsar S.A."/>
            <person name="Yang D."/>
            <person name="Bader C.D."/>
            <person name="Teijaro C.N."/>
            <person name="Fluegel L."/>
            <person name="Davis C.M."/>
            <person name="Simpson J.R."/>
            <person name="Lauterbach L."/>
            <person name="Steele A.D."/>
            <person name="Gui C."/>
            <person name="Meng S."/>
            <person name="Li G."/>
            <person name="Viehrig K."/>
            <person name="Ye F."/>
            <person name="Su P."/>
            <person name="Kiefer A.F."/>
            <person name="Nichols A."/>
            <person name="Cepeda A.J."/>
            <person name="Yan W."/>
            <person name="Fan B."/>
            <person name="Jiang Y."/>
            <person name="Adhikari A."/>
            <person name="Zheng C.-J."/>
            <person name="Schuster L."/>
            <person name="Cowan T.M."/>
            <person name="Smanski M.J."/>
            <person name="Chevrette M.G."/>
            <person name="De Carvalho L.P.S."/>
            <person name="Shen B."/>
        </authorList>
    </citation>
    <scope>NUCLEOTIDE SEQUENCE [LARGE SCALE GENOMIC DNA]</scope>
    <source>
        <strain evidence="2 3">NPDC004119</strain>
    </source>
</reference>
<organism evidence="2 3">
    <name type="scientific">Nocardia aobensis</name>
    <dbReference type="NCBI Taxonomy" id="257277"/>
    <lineage>
        <taxon>Bacteria</taxon>
        <taxon>Bacillati</taxon>
        <taxon>Actinomycetota</taxon>
        <taxon>Actinomycetes</taxon>
        <taxon>Mycobacteriales</taxon>
        <taxon>Nocardiaceae</taxon>
        <taxon>Nocardia</taxon>
    </lineage>
</organism>
<sequence>MLSQLFGTLGGVVIGGGITFLASYVKERSKWNRSQASRWDERRLQVYSEFLIVTNGMHTLAGRLVRIRAGQADTYGISLQEGIVQLGELERERIQRWQEVQLLGSPKAVAVGDELIRCTWTLEWFAYGELAGDDDRLLIVREAYRLRKDFSVAAREDLGVSDANVAVPVWRDGWRGDGTHDGCPGCPSPLALPAPRIRPNPRRRPSVIEGAHRPRIILASAPRPFAQ</sequence>
<evidence type="ECO:0000313" key="2">
    <source>
        <dbReference type="EMBL" id="MFF0496467.1"/>
    </source>
</evidence>
<evidence type="ECO:0000313" key="3">
    <source>
        <dbReference type="Proteomes" id="UP001601442"/>
    </source>
</evidence>
<name>A0ABW6NZ59_9NOCA</name>
<keyword evidence="1" id="KW-0472">Membrane</keyword>
<protein>
    <recommendedName>
        <fullName evidence="4">DUF4178 domain-containing protein</fullName>
    </recommendedName>
</protein>